<organism evidence="1 2">
    <name type="scientific">Bodo saltans</name>
    <name type="common">Flagellated protozoan</name>
    <dbReference type="NCBI Taxonomy" id="75058"/>
    <lineage>
        <taxon>Eukaryota</taxon>
        <taxon>Discoba</taxon>
        <taxon>Euglenozoa</taxon>
        <taxon>Kinetoplastea</taxon>
        <taxon>Metakinetoplastina</taxon>
        <taxon>Eubodonida</taxon>
        <taxon>Bodonidae</taxon>
        <taxon>Bodo</taxon>
    </lineage>
</organism>
<protein>
    <submittedName>
        <fullName evidence="1">Uncharacterized protein</fullName>
    </submittedName>
</protein>
<evidence type="ECO:0000313" key="2">
    <source>
        <dbReference type="Proteomes" id="UP000051952"/>
    </source>
</evidence>
<dbReference type="EMBL" id="CYKH01000047">
    <property type="protein sequence ID" value="CUE65070.1"/>
    <property type="molecule type" value="Genomic_DNA"/>
</dbReference>
<reference evidence="2" key="1">
    <citation type="submission" date="2015-09" db="EMBL/GenBank/DDBJ databases">
        <authorList>
            <consortium name="Pathogen Informatics"/>
        </authorList>
    </citation>
    <scope>NUCLEOTIDE SEQUENCE [LARGE SCALE GENOMIC DNA]</scope>
    <source>
        <strain evidence="2">Lake Konstanz</strain>
    </source>
</reference>
<gene>
    <name evidence="1" type="ORF">BSAL_50715</name>
</gene>
<dbReference type="Gene3D" id="2.40.40.20">
    <property type="match status" value="1"/>
</dbReference>
<proteinExistence type="predicted"/>
<keyword evidence="2" id="KW-1185">Reference proteome</keyword>
<dbReference type="AlphaFoldDB" id="A0A0S4IHI4"/>
<evidence type="ECO:0000313" key="1">
    <source>
        <dbReference type="EMBL" id="CUE65070.1"/>
    </source>
</evidence>
<name>A0A0S4IHI4_BODSA</name>
<sequence length="267" mass="29006">MAQTEYLGTLRVAEGPQVRQGLVVLNHKDAERFGIDGSTPILIRGLRRTVADVELDGTLPAGTISMNDVTCRNARAKVGLDVGLFAADSKELTKLVFTPLLRSTDRAENLERDFLTPALTGENRGLRCAKGLSYLNPKDGERFGIDGSTPILIRGLRRTVADVELEGTLPAGTISMSDVSCRNARAKVGLDVGLFRADSKELTKVVFTPLLRSTDPPENLERDYLIPALTGENAYRSLHEGDKFIVHRDNGSSVSFLVAQLTLSVIS</sequence>
<dbReference type="Proteomes" id="UP000051952">
    <property type="component" value="Unassembled WGS sequence"/>
</dbReference>
<accession>A0A0S4IHI4</accession>